<comment type="caution">
    <text evidence="1">The sequence shown here is derived from an EMBL/GenBank/DDBJ whole genome shotgun (WGS) entry which is preliminary data.</text>
</comment>
<name>A0A7X9ZTJ3_9SPHN</name>
<evidence type="ECO:0000313" key="1">
    <source>
        <dbReference type="EMBL" id="NML12068.1"/>
    </source>
</evidence>
<dbReference type="PROSITE" id="PS51257">
    <property type="entry name" value="PROKAR_LIPOPROTEIN"/>
    <property type="match status" value="1"/>
</dbReference>
<proteinExistence type="predicted"/>
<dbReference type="Proteomes" id="UP000519023">
    <property type="component" value="Unassembled WGS sequence"/>
</dbReference>
<dbReference type="EMBL" id="JABBFV010000016">
    <property type="protein sequence ID" value="NML12068.1"/>
    <property type="molecule type" value="Genomic_DNA"/>
</dbReference>
<evidence type="ECO:0000313" key="2">
    <source>
        <dbReference type="Proteomes" id="UP000519023"/>
    </source>
</evidence>
<reference evidence="1 2" key="1">
    <citation type="submission" date="2020-04" db="EMBL/GenBank/DDBJ databases">
        <title>Sphingobium sp. AR-3-1 isolated from Arctic soil.</title>
        <authorList>
            <person name="Dahal R.H."/>
            <person name="Chaudhary D.K."/>
        </authorList>
    </citation>
    <scope>NUCLEOTIDE SEQUENCE [LARGE SCALE GENOMIC DNA]</scope>
    <source>
        <strain evidence="1 2">AR-3-1</strain>
    </source>
</reference>
<dbReference type="AlphaFoldDB" id="A0A7X9ZTJ3"/>
<keyword evidence="2" id="KW-1185">Reference proteome</keyword>
<dbReference type="RefSeq" id="WP_169574486.1">
    <property type="nucleotide sequence ID" value="NZ_JABBFV010000016.1"/>
</dbReference>
<accession>A0A7X9ZTJ3</accession>
<gene>
    <name evidence="1" type="ORF">HHL08_18285</name>
</gene>
<organism evidence="1 2">
    <name type="scientific">Sphingobium psychrophilum</name>
    <dbReference type="NCBI Taxonomy" id="2728834"/>
    <lineage>
        <taxon>Bacteria</taxon>
        <taxon>Pseudomonadati</taxon>
        <taxon>Pseudomonadota</taxon>
        <taxon>Alphaproteobacteria</taxon>
        <taxon>Sphingomonadales</taxon>
        <taxon>Sphingomonadaceae</taxon>
        <taxon>Sphingobium</taxon>
    </lineage>
</organism>
<protein>
    <submittedName>
        <fullName evidence="1">Uncharacterized protein</fullName>
    </submittedName>
</protein>
<sequence>MTGKRTKSAASSYVAIACWLDLLGYGGAIDKAGFDPAHPLAQLPLRRLRAFHRIVSKHSSAGFPTLVMNDGAVAYSNVELVRSDKVWRFVERCWALYQEATTTDRRSGGPGIRGVIAVGLRAKGSNRAIVAQDKELTAIIEDLVAGRIDKQKALADARKVRRVFDIIPQLQANFAFSRAYEAEQAGSAAGFPGPNLYLDTAVFARDVPDWIIAGQPIAWTPKKASLATSFIAIRGIENVSDEVAHATLRSGQQLLELLCFNAEPH</sequence>